<gene>
    <name evidence="8" type="ORF">AB675_4870</name>
</gene>
<keyword evidence="2 6" id="KW-0812">Transmembrane</keyword>
<feature type="domain" description="Rhodopsin" evidence="7">
    <location>
        <begin position="196"/>
        <end position="342"/>
    </location>
</feature>
<name>A0A0N0NHZ0_9EURO</name>
<sequence>MTSIAALPAQVLSAFLYYCGFSRFTHGIYTPWYYAHQVARQPDDGSTVARIVPCMDITLATTLALGGKKSKRYVAVLTALIQGGAIVALGMEGRRDLAVDFAVFTLAVAAAALIWTELVACLLIVTLRTFVQYRASRRLFNNDYLIFIALGCHLAAVITCELAIPDMWTIEELKLLRATGATPSEEMLNGAESTYRARTFWWIMISITASTFVTTIFLQLFACGSPQNFLRLGGCAGSRHTYLSNLVFLFSAGTDIAGGILIVLIPFPLLWKLRTSERDRIVLIGIFLLPVAPIIFGVLRFVFCNPSRDSSSVDVIKFQLYSLLENTTAIITASIPSLRLFVTRSRNQSRVNDPTYYTAASAKRSTKSQHVVDTMPLESRVNVSSGEPFDGRMFSRIESEEEADIHVQGPLRGIVVHRSFQ</sequence>
<dbReference type="PANTHER" id="PTHR33048:SF47">
    <property type="entry name" value="INTEGRAL MEMBRANE PROTEIN-RELATED"/>
    <property type="match status" value="1"/>
</dbReference>
<dbReference type="AlphaFoldDB" id="A0A0N0NHZ0"/>
<evidence type="ECO:0000313" key="8">
    <source>
        <dbReference type="EMBL" id="KPI34839.1"/>
    </source>
</evidence>
<evidence type="ECO:0000256" key="4">
    <source>
        <dbReference type="ARBA" id="ARBA00023136"/>
    </source>
</evidence>
<evidence type="ECO:0000256" key="6">
    <source>
        <dbReference type="SAM" id="Phobius"/>
    </source>
</evidence>
<dbReference type="Proteomes" id="UP000038010">
    <property type="component" value="Unassembled WGS sequence"/>
</dbReference>
<accession>A0A0N0NHZ0</accession>
<feature type="transmembrane region" description="Helical" evidence="6">
    <location>
        <begin position="281"/>
        <end position="303"/>
    </location>
</feature>
<dbReference type="Pfam" id="PF20684">
    <property type="entry name" value="Fung_rhodopsin"/>
    <property type="match status" value="1"/>
</dbReference>
<feature type="transmembrane region" description="Helical" evidence="6">
    <location>
        <begin position="73"/>
        <end position="91"/>
    </location>
</feature>
<dbReference type="PROSITE" id="PS50096">
    <property type="entry name" value="IQ"/>
    <property type="match status" value="1"/>
</dbReference>
<evidence type="ECO:0000256" key="5">
    <source>
        <dbReference type="ARBA" id="ARBA00038359"/>
    </source>
</evidence>
<keyword evidence="4 6" id="KW-0472">Membrane</keyword>
<evidence type="ECO:0000256" key="3">
    <source>
        <dbReference type="ARBA" id="ARBA00022989"/>
    </source>
</evidence>
<keyword evidence="9" id="KW-1185">Reference proteome</keyword>
<dbReference type="GO" id="GO:0016020">
    <property type="term" value="C:membrane"/>
    <property type="evidence" value="ECO:0007669"/>
    <property type="project" value="UniProtKB-SubCell"/>
</dbReference>
<dbReference type="EMBL" id="LFJN01000049">
    <property type="protein sequence ID" value="KPI34839.1"/>
    <property type="molecule type" value="Genomic_DNA"/>
</dbReference>
<keyword evidence="3 6" id="KW-1133">Transmembrane helix</keyword>
<feature type="transmembrane region" description="Helical" evidence="6">
    <location>
        <begin position="200"/>
        <end position="222"/>
    </location>
</feature>
<comment type="caution">
    <text evidence="8">The sequence shown here is derived from an EMBL/GenBank/DDBJ whole genome shotgun (WGS) entry which is preliminary data.</text>
</comment>
<comment type="subcellular location">
    <subcellularLocation>
        <location evidence="1">Membrane</location>
        <topology evidence="1">Multi-pass membrane protein</topology>
    </subcellularLocation>
</comment>
<dbReference type="GeneID" id="28736916"/>
<dbReference type="RefSeq" id="XP_017994802.1">
    <property type="nucleotide sequence ID" value="XM_018145036.1"/>
</dbReference>
<dbReference type="InterPro" id="IPR049326">
    <property type="entry name" value="Rhodopsin_dom_fungi"/>
</dbReference>
<comment type="similarity">
    <text evidence="5">Belongs to the SAT4 family.</text>
</comment>
<evidence type="ECO:0000259" key="7">
    <source>
        <dbReference type="Pfam" id="PF20684"/>
    </source>
</evidence>
<dbReference type="STRING" id="1664694.A0A0N0NHZ0"/>
<dbReference type="VEuPathDB" id="FungiDB:AB675_4870"/>
<dbReference type="OrthoDB" id="2991872at2759"/>
<proteinExistence type="inferred from homology"/>
<feature type="transmembrane region" description="Helical" evidence="6">
    <location>
        <begin position="242"/>
        <end position="269"/>
    </location>
</feature>
<dbReference type="PANTHER" id="PTHR33048">
    <property type="entry name" value="PTH11-LIKE INTEGRAL MEMBRANE PROTEIN (AFU_ORTHOLOGUE AFUA_5G11245)"/>
    <property type="match status" value="1"/>
</dbReference>
<feature type="transmembrane region" description="Helical" evidence="6">
    <location>
        <begin position="103"/>
        <end position="125"/>
    </location>
</feature>
<evidence type="ECO:0000256" key="2">
    <source>
        <dbReference type="ARBA" id="ARBA00022692"/>
    </source>
</evidence>
<protein>
    <recommendedName>
        <fullName evidence="7">Rhodopsin domain-containing protein</fullName>
    </recommendedName>
</protein>
<dbReference type="InterPro" id="IPR052337">
    <property type="entry name" value="SAT4-like"/>
</dbReference>
<feature type="transmembrane region" description="Helical" evidence="6">
    <location>
        <begin position="145"/>
        <end position="164"/>
    </location>
</feature>
<reference evidence="8 9" key="1">
    <citation type="submission" date="2015-06" db="EMBL/GenBank/DDBJ databases">
        <title>Draft genome of the ant-associated black yeast Phialophora attae CBS 131958.</title>
        <authorList>
            <person name="Moreno L.F."/>
            <person name="Stielow B.J."/>
            <person name="de Hoog S."/>
            <person name="Vicente V.A."/>
            <person name="Weiss V.A."/>
            <person name="de Vries M."/>
            <person name="Cruz L.M."/>
            <person name="Souza E.M."/>
        </authorList>
    </citation>
    <scope>NUCLEOTIDE SEQUENCE [LARGE SCALE GENOMIC DNA]</scope>
    <source>
        <strain evidence="8 9">CBS 131958</strain>
    </source>
</reference>
<evidence type="ECO:0000313" key="9">
    <source>
        <dbReference type="Proteomes" id="UP000038010"/>
    </source>
</evidence>
<organism evidence="8 9">
    <name type="scientific">Cyphellophora attinorum</name>
    <dbReference type="NCBI Taxonomy" id="1664694"/>
    <lineage>
        <taxon>Eukaryota</taxon>
        <taxon>Fungi</taxon>
        <taxon>Dikarya</taxon>
        <taxon>Ascomycota</taxon>
        <taxon>Pezizomycotina</taxon>
        <taxon>Eurotiomycetes</taxon>
        <taxon>Chaetothyriomycetidae</taxon>
        <taxon>Chaetothyriales</taxon>
        <taxon>Cyphellophoraceae</taxon>
        <taxon>Cyphellophora</taxon>
    </lineage>
</organism>
<evidence type="ECO:0000256" key="1">
    <source>
        <dbReference type="ARBA" id="ARBA00004141"/>
    </source>
</evidence>